<evidence type="ECO:0000313" key="1">
    <source>
        <dbReference type="EMBL" id="SRX92518.1"/>
    </source>
</evidence>
<dbReference type="EMBL" id="UEGW01000001">
    <property type="protein sequence ID" value="SRX92518.1"/>
    <property type="molecule type" value="Genomic_DNA"/>
</dbReference>
<accession>A0A375YUJ3</accession>
<sequence length="215" mass="23026">MSDFRSDFPVGRLSQVLVGHVWPSGSNLAILNSASADVGNVAAAYLALQDQLRQARFGPLADQEGVTADDVRAAFERGEEHARTIAEKYETKRAAFQSAHDAASALRAQLTTIADDGHRQIMRIQDGHGSAAEKLDRLVGVVLECQTRANAAAAIYGQDILDAVQKILGAEGIDRSARKLAAEHGVDTGRMFGYPHHDQVREQLTALLSGLSGPT</sequence>
<protein>
    <recommendedName>
        <fullName evidence="3">ESX-1 secretion-associated protein EspA/EspE-like domain-containing protein</fullName>
    </recommendedName>
</protein>
<dbReference type="STRING" id="29313.BHQ16_10770"/>
<gene>
    <name evidence="1" type="ORF">MSP7336_00744</name>
</gene>
<proteinExistence type="predicted"/>
<dbReference type="AlphaFoldDB" id="A0A375YUJ3"/>
<reference evidence="1 2" key="1">
    <citation type="submission" date="2018-05" db="EMBL/GenBank/DDBJ databases">
        <authorList>
            <consortium name="IHU Genomes"/>
        </authorList>
    </citation>
    <scope>NUCLEOTIDE SEQUENCE [LARGE SCALE GENOMIC DNA]</scope>
    <source>
        <strain evidence="1 2">P7336</strain>
    </source>
</reference>
<evidence type="ECO:0008006" key="3">
    <source>
        <dbReference type="Google" id="ProtNLM"/>
    </source>
</evidence>
<evidence type="ECO:0000313" key="2">
    <source>
        <dbReference type="Proteomes" id="UP000252015"/>
    </source>
</evidence>
<keyword evidence="2" id="KW-1185">Reference proteome</keyword>
<organism evidence="1 2">
    <name type="scientific">Mycobacterium shimoidei</name>
    <dbReference type="NCBI Taxonomy" id="29313"/>
    <lineage>
        <taxon>Bacteria</taxon>
        <taxon>Bacillati</taxon>
        <taxon>Actinomycetota</taxon>
        <taxon>Actinomycetes</taxon>
        <taxon>Mycobacteriales</taxon>
        <taxon>Mycobacteriaceae</taxon>
        <taxon>Mycobacterium</taxon>
    </lineage>
</organism>
<name>A0A375YUJ3_MYCSH</name>
<dbReference type="RefSeq" id="WP_113963073.1">
    <property type="nucleotide sequence ID" value="NZ_UEGW01000001.1"/>
</dbReference>
<dbReference type="Proteomes" id="UP000252015">
    <property type="component" value="Unassembled WGS sequence"/>
</dbReference>